<keyword evidence="3" id="KW-1185">Reference proteome</keyword>
<name>A0A2I0KBN1_PUNGR</name>
<organism evidence="2 3">
    <name type="scientific">Punica granatum</name>
    <name type="common">Pomegranate</name>
    <dbReference type="NCBI Taxonomy" id="22663"/>
    <lineage>
        <taxon>Eukaryota</taxon>
        <taxon>Viridiplantae</taxon>
        <taxon>Streptophyta</taxon>
        <taxon>Embryophyta</taxon>
        <taxon>Tracheophyta</taxon>
        <taxon>Spermatophyta</taxon>
        <taxon>Magnoliopsida</taxon>
        <taxon>eudicotyledons</taxon>
        <taxon>Gunneridae</taxon>
        <taxon>Pentapetalae</taxon>
        <taxon>rosids</taxon>
        <taxon>malvids</taxon>
        <taxon>Myrtales</taxon>
        <taxon>Lythraceae</taxon>
        <taxon>Punica</taxon>
    </lineage>
</organism>
<evidence type="ECO:0000313" key="3">
    <source>
        <dbReference type="Proteomes" id="UP000233551"/>
    </source>
</evidence>
<proteinExistence type="predicted"/>
<dbReference type="Proteomes" id="UP000233551">
    <property type="component" value="Unassembled WGS sequence"/>
</dbReference>
<evidence type="ECO:0000313" key="2">
    <source>
        <dbReference type="EMBL" id="PKI65610.1"/>
    </source>
</evidence>
<gene>
    <name evidence="2" type="ORF">CRG98_014003</name>
</gene>
<reference evidence="2 3" key="1">
    <citation type="submission" date="2017-11" db="EMBL/GenBank/DDBJ databases">
        <title>De-novo sequencing of pomegranate (Punica granatum L.) genome.</title>
        <authorList>
            <person name="Akparov Z."/>
            <person name="Amiraslanov A."/>
            <person name="Hajiyeva S."/>
            <person name="Abbasov M."/>
            <person name="Kaur K."/>
            <person name="Hamwieh A."/>
            <person name="Solovyev V."/>
            <person name="Salamov A."/>
            <person name="Braich B."/>
            <person name="Kosarev P."/>
            <person name="Mahmoud A."/>
            <person name="Hajiyev E."/>
            <person name="Babayeva S."/>
            <person name="Izzatullayeva V."/>
            <person name="Mammadov A."/>
            <person name="Mammadov A."/>
            <person name="Sharifova S."/>
            <person name="Ojaghi J."/>
            <person name="Eynullazada K."/>
            <person name="Bayramov B."/>
            <person name="Abdulazimova A."/>
            <person name="Shahmuradov I."/>
        </authorList>
    </citation>
    <scope>NUCLEOTIDE SEQUENCE [LARGE SCALE GENOMIC DNA]</scope>
    <source>
        <strain evidence="3">cv. AG2017</strain>
        <tissue evidence="2">Leaf</tissue>
    </source>
</reference>
<dbReference type="EMBL" id="PGOL01000741">
    <property type="protein sequence ID" value="PKI65610.1"/>
    <property type="molecule type" value="Genomic_DNA"/>
</dbReference>
<protein>
    <submittedName>
        <fullName evidence="2">Uncharacterized protein</fullName>
    </submittedName>
</protein>
<evidence type="ECO:0000256" key="1">
    <source>
        <dbReference type="SAM" id="MobiDB-lite"/>
    </source>
</evidence>
<comment type="caution">
    <text evidence="2">The sequence shown here is derived from an EMBL/GenBank/DDBJ whole genome shotgun (WGS) entry which is preliminary data.</text>
</comment>
<feature type="region of interest" description="Disordered" evidence="1">
    <location>
        <begin position="1"/>
        <end position="28"/>
    </location>
</feature>
<accession>A0A2I0KBN1</accession>
<sequence length="96" mass="10461">MQREIGVSHATSLGAVGPDDGPPPLRFPPSSLSLLNFEERREITRALTVAGDFVGVVRANDGAPTTLISPLYLTIRNEEERGGFQARPLATWCGRW</sequence>
<dbReference type="AlphaFoldDB" id="A0A2I0KBN1"/>